<evidence type="ECO:0000256" key="10">
    <source>
        <dbReference type="ARBA" id="ARBA00023004"/>
    </source>
</evidence>
<evidence type="ECO:0000256" key="12">
    <source>
        <dbReference type="PIRSR" id="PIRSR005229-1"/>
    </source>
</evidence>
<dbReference type="STRING" id="361077.A0A151ZSB1"/>
<evidence type="ECO:0000256" key="6">
    <source>
        <dbReference type="ARBA" id="ARBA00022723"/>
    </source>
</evidence>
<dbReference type="OrthoDB" id="16906at2759"/>
<name>A0A151ZSB1_TIELA</name>
<feature type="binding site" evidence="12">
    <location>
        <position position="170"/>
    </location>
    <ligand>
        <name>Fe cation</name>
        <dbReference type="ChEBI" id="CHEBI:24875"/>
        <label>2</label>
    </ligand>
</feature>
<dbReference type="PANTHER" id="PTHR31803">
    <property type="entry name" value="ALTERNATIVE OXIDASE"/>
    <property type="match status" value="1"/>
</dbReference>
<sequence length="300" mass="34379">MIKSVLLNSTKLLNKSTLLNQTNRIVFNSNVVFGGNTSSVLYGGSNRNFGSKGKISEYSHKAKSALYHRGSTLYTNTTRDELIKMEKEFVPPQRYEPKTISDKIARKSVQFLRKFSNLFFREKYIHYAIVLETVAAVPGLVGSALLHLRSLRTMERNNWIKILMDEAENERMHLFTFIELSKPTLIERAMVAVAQGIYFNIFFAFYMLTPKTAHRFTGYLEEEALITYNNFLKDLDEGKVPNFSVNTPAPQLAIDYWGLPADATLRDCILVIRQDENDHRAVNHEISNRISKNNTDPIDL</sequence>
<keyword evidence="9" id="KW-0560">Oxidoreductase</keyword>
<comment type="subcellular location">
    <subcellularLocation>
        <location evidence="1">Membrane</location>
    </subcellularLocation>
</comment>
<dbReference type="CDD" id="cd01053">
    <property type="entry name" value="AOX"/>
    <property type="match status" value="1"/>
</dbReference>
<dbReference type="InParanoid" id="A0A151ZSB1"/>
<dbReference type="InterPro" id="IPR002680">
    <property type="entry name" value="AOX"/>
</dbReference>
<evidence type="ECO:0000256" key="5">
    <source>
        <dbReference type="ARBA" id="ARBA00022692"/>
    </source>
</evidence>
<protein>
    <submittedName>
        <fullName evidence="14">Alternative oxidase</fullName>
    </submittedName>
</protein>
<dbReference type="Pfam" id="PF01786">
    <property type="entry name" value="AOX"/>
    <property type="match status" value="1"/>
</dbReference>
<dbReference type="OMA" id="RISKDYW"/>
<comment type="caution">
    <text evidence="14">The sequence shown here is derived from an EMBL/GenBank/DDBJ whole genome shotgun (WGS) entry which is preliminary data.</text>
</comment>
<reference evidence="14 15" key="1">
    <citation type="submission" date="2015-12" db="EMBL/GenBank/DDBJ databases">
        <title>Dictyostelia acquired genes for synthesis and detection of signals that induce cell-type specialization by lateral gene transfer from prokaryotes.</title>
        <authorList>
            <person name="Gloeckner G."/>
            <person name="Schaap P."/>
        </authorList>
    </citation>
    <scope>NUCLEOTIDE SEQUENCE [LARGE SCALE GENOMIC DNA]</scope>
    <source>
        <strain evidence="14 15">TK</strain>
    </source>
</reference>
<keyword evidence="15" id="KW-1185">Reference proteome</keyword>
<evidence type="ECO:0000256" key="3">
    <source>
        <dbReference type="ARBA" id="ARBA00022448"/>
    </source>
</evidence>
<evidence type="ECO:0000256" key="9">
    <source>
        <dbReference type="ARBA" id="ARBA00023002"/>
    </source>
</evidence>
<feature type="binding site" evidence="12">
    <location>
        <position position="276"/>
    </location>
    <ligand>
        <name>Fe cation</name>
        <dbReference type="ChEBI" id="CHEBI:24875"/>
        <label>1</label>
    </ligand>
</feature>
<evidence type="ECO:0000256" key="1">
    <source>
        <dbReference type="ARBA" id="ARBA00004370"/>
    </source>
</evidence>
<dbReference type="Gene3D" id="1.20.1260.140">
    <property type="entry name" value="Alternative oxidase"/>
    <property type="match status" value="1"/>
</dbReference>
<keyword evidence="7" id="KW-0249">Electron transport</keyword>
<dbReference type="AlphaFoldDB" id="A0A151ZSB1"/>
<dbReference type="FunFam" id="1.20.1260.140:FF:000004">
    <property type="entry name" value="Mitochondrial alternative oxidase"/>
    <property type="match status" value="1"/>
</dbReference>
<dbReference type="FunCoup" id="A0A151ZSB1">
    <property type="interactions" value="79"/>
</dbReference>
<keyword evidence="5 13" id="KW-0812">Transmembrane</keyword>
<evidence type="ECO:0000313" key="15">
    <source>
        <dbReference type="Proteomes" id="UP000076078"/>
    </source>
</evidence>
<feature type="transmembrane region" description="Helical" evidence="13">
    <location>
        <begin position="124"/>
        <end position="148"/>
    </location>
</feature>
<evidence type="ECO:0000256" key="8">
    <source>
        <dbReference type="ARBA" id="ARBA00022989"/>
    </source>
</evidence>
<feature type="binding site" evidence="12">
    <location>
        <position position="276"/>
    </location>
    <ligand>
        <name>Fe cation</name>
        <dbReference type="ChEBI" id="CHEBI:24875"/>
        <label>2</label>
    </ligand>
</feature>
<feature type="binding site" evidence="12">
    <location>
        <position position="279"/>
    </location>
    <ligand>
        <name>Fe cation</name>
        <dbReference type="ChEBI" id="CHEBI:24875"/>
        <label>2</label>
    </ligand>
</feature>
<keyword evidence="3" id="KW-0813">Transport</keyword>
<proteinExistence type="inferred from homology"/>
<keyword evidence="11 13" id="KW-0472">Membrane</keyword>
<feature type="binding site" evidence="12">
    <location>
        <position position="132"/>
    </location>
    <ligand>
        <name>Fe cation</name>
        <dbReference type="ChEBI" id="CHEBI:24875"/>
        <label>1</label>
    </ligand>
</feature>
<organism evidence="14 15">
    <name type="scientific">Tieghemostelium lacteum</name>
    <name type="common">Slime mold</name>
    <name type="synonym">Dictyostelium lacteum</name>
    <dbReference type="NCBI Taxonomy" id="361077"/>
    <lineage>
        <taxon>Eukaryota</taxon>
        <taxon>Amoebozoa</taxon>
        <taxon>Evosea</taxon>
        <taxon>Eumycetozoa</taxon>
        <taxon>Dictyostelia</taxon>
        <taxon>Dictyosteliales</taxon>
        <taxon>Raperosteliaceae</taxon>
        <taxon>Tieghemostelium</taxon>
    </lineage>
</organism>
<evidence type="ECO:0000256" key="2">
    <source>
        <dbReference type="ARBA" id="ARBA00008388"/>
    </source>
</evidence>
<keyword evidence="4" id="KW-0679">Respiratory chain</keyword>
<evidence type="ECO:0000256" key="13">
    <source>
        <dbReference type="SAM" id="Phobius"/>
    </source>
</evidence>
<dbReference type="GO" id="GO:0005739">
    <property type="term" value="C:mitochondrion"/>
    <property type="evidence" value="ECO:0007669"/>
    <property type="project" value="TreeGrafter"/>
</dbReference>
<evidence type="ECO:0000256" key="11">
    <source>
        <dbReference type="ARBA" id="ARBA00023136"/>
    </source>
</evidence>
<keyword evidence="8 13" id="KW-1133">Transmembrane helix</keyword>
<feature type="transmembrane region" description="Helical" evidence="13">
    <location>
        <begin position="189"/>
        <end position="208"/>
    </location>
</feature>
<evidence type="ECO:0000256" key="4">
    <source>
        <dbReference type="ARBA" id="ARBA00022660"/>
    </source>
</evidence>
<dbReference type="PIRSF" id="PIRSF005229">
    <property type="entry name" value="AOX"/>
    <property type="match status" value="1"/>
</dbReference>
<evidence type="ECO:0000256" key="7">
    <source>
        <dbReference type="ARBA" id="ARBA00022982"/>
    </source>
</evidence>
<comment type="similarity">
    <text evidence="2">Belongs to the alternative oxidase family.</text>
</comment>
<feature type="binding site" evidence="12">
    <location>
        <position position="173"/>
    </location>
    <ligand>
        <name>Fe cation</name>
        <dbReference type="ChEBI" id="CHEBI:24875"/>
        <label>1</label>
    </ligand>
</feature>
<gene>
    <name evidence="14" type="ORF">DLAC_04112</name>
</gene>
<feature type="binding site" evidence="12">
    <location>
        <position position="221"/>
    </location>
    <ligand>
        <name>Fe cation</name>
        <dbReference type="ChEBI" id="CHEBI:24875"/>
        <label>2</label>
    </ligand>
</feature>
<accession>A0A151ZSB1</accession>
<feature type="binding site" evidence="12">
    <location>
        <position position="170"/>
    </location>
    <ligand>
        <name>Fe cation</name>
        <dbReference type="ChEBI" id="CHEBI:24875"/>
        <label>1</label>
    </ligand>
</feature>
<keyword evidence="6 12" id="KW-0479">Metal-binding</keyword>
<dbReference type="GO" id="GO:0046872">
    <property type="term" value="F:metal ion binding"/>
    <property type="evidence" value="ECO:0007669"/>
    <property type="project" value="UniProtKB-KW"/>
</dbReference>
<dbReference type="GO" id="GO:0009916">
    <property type="term" value="F:alternative oxidase activity"/>
    <property type="evidence" value="ECO:0007669"/>
    <property type="project" value="InterPro"/>
</dbReference>
<dbReference type="GO" id="GO:0016020">
    <property type="term" value="C:membrane"/>
    <property type="evidence" value="ECO:0007669"/>
    <property type="project" value="UniProtKB-SubCell"/>
</dbReference>
<evidence type="ECO:0000313" key="14">
    <source>
        <dbReference type="EMBL" id="KYQ96809.1"/>
    </source>
</evidence>
<dbReference type="PANTHER" id="PTHR31803:SF3">
    <property type="entry name" value="ALTERNATIVE OXIDASE"/>
    <property type="match status" value="1"/>
</dbReference>
<dbReference type="EMBL" id="LODT01000021">
    <property type="protein sequence ID" value="KYQ96809.1"/>
    <property type="molecule type" value="Genomic_DNA"/>
</dbReference>
<keyword evidence="10 12" id="KW-0408">Iron</keyword>
<comment type="cofactor">
    <cofactor evidence="12">
        <name>Fe cation</name>
        <dbReference type="ChEBI" id="CHEBI:24875"/>
    </cofactor>
    <text evidence="12">Binds 2 iron ions per subunit.</text>
</comment>
<dbReference type="InterPro" id="IPR038659">
    <property type="entry name" value="AOX_sf"/>
</dbReference>
<dbReference type="GO" id="GO:0010230">
    <property type="term" value="P:alternative respiration"/>
    <property type="evidence" value="ECO:0007669"/>
    <property type="project" value="TreeGrafter"/>
</dbReference>
<dbReference type="Proteomes" id="UP000076078">
    <property type="component" value="Unassembled WGS sequence"/>
</dbReference>